<proteinExistence type="predicted"/>
<evidence type="ECO:0000313" key="3">
    <source>
        <dbReference type="Proteomes" id="UP001482620"/>
    </source>
</evidence>
<accession>A0ABV0U4R7</accession>
<keyword evidence="3" id="KW-1185">Reference proteome</keyword>
<comment type="caution">
    <text evidence="2">The sequence shown here is derived from an EMBL/GenBank/DDBJ whole genome shotgun (WGS) entry which is preliminary data.</text>
</comment>
<dbReference type="Proteomes" id="UP001482620">
    <property type="component" value="Unassembled WGS sequence"/>
</dbReference>
<evidence type="ECO:0000256" key="1">
    <source>
        <dbReference type="SAM" id="MobiDB-lite"/>
    </source>
</evidence>
<evidence type="ECO:0000313" key="2">
    <source>
        <dbReference type="EMBL" id="MEQ2239562.1"/>
    </source>
</evidence>
<feature type="region of interest" description="Disordered" evidence="1">
    <location>
        <begin position="83"/>
        <end position="107"/>
    </location>
</feature>
<name>A0ABV0U4R7_9TELE</name>
<organism evidence="2 3">
    <name type="scientific">Ilyodon furcidens</name>
    <name type="common">goldbreast splitfin</name>
    <dbReference type="NCBI Taxonomy" id="33524"/>
    <lineage>
        <taxon>Eukaryota</taxon>
        <taxon>Metazoa</taxon>
        <taxon>Chordata</taxon>
        <taxon>Craniata</taxon>
        <taxon>Vertebrata</taxon>
        <taxon>Euteleostomi</taxon>
        <taxon>Actinopterygii</taxon>
        <taxon>Neopterygii</taxon>
        <taxon>Teleostei</taxon>
        <taxon>Neoteleostei</taxon>
        <taxon>Acanthomorphata</taxon>
        <taxon>Ovalentaria</taxon>
        <taxon>Atherinomorphae</taxon>
        <taxon>Cyprinodontiformes</taxon>
        <taxon>Goodeidae</taxon>
        <taxon>Ilyodon</taxon>
    </lineage>
</organism>
<sequence>MRCMFYPCGWREGGNTDDRVEFVKKADVAVHCVTLEGKAIENLRGIHLILFLRSHGSLWPKAHYSSGSSNGCTEATVRAHSYNKQTAKGSTEEPKPVRISPTQGRHV</sequence>
<dbReference type="EMBL" id="JAHRIQ010058260">
    <property type="protein sequence ID" value="MEQ2239562.1"/>
    <property type="molecule type" value="Genomic_DNA"/>
</dbReference>
<gene>
    <name evidence="2" type="ORF">ILYODFUR_005633</name>
</gene>
<reference evidence="2 3" key="1">
    <citation type="submission" date="2021-06" db="EMBL/GenBank/DDBJ databases">
        <authorList>
            <person name="Palmer J.M."/>
        </authorList>
    </citation>
    <scope>NUCLEOTIDE SEQUENCE [LARGE SCALE GENOMIC DNA]</scope>
    <source>
        <strain evidence="3">if_2019</strain>
        <tissue evidence="2">Muscle</tissue>
    </source>
</reference>
<protein>
    <submittedName>
        <fullName evidence="2">Uncharacterized protein</fullName>
    </submittedName>
</protein>